<name>A0A0G3H0J0_9CORY</name>
<dbReference type="KEGG" id="cmv:CMUST_13200"/>
<dbReference type="Proteomes" id="UP000035199">
    <property type="component" value="Chromosome"/>
</dbReference>
<dbReference type="EMBL" id="CP011542">
    <property type="protein sequence ID" value="AKK06934.1"/>
    <property type="molecule type" value="Genomic_DNA"/>
</dbReference>
<reference evidence="2" key="2">
    <citation type="submission" date="2015-05" db="EMBL/GenBank/DDBJ databases">
        <title>Complete genome sequence of Corynebacterium mustelae DSM 45274, isolated from various tissues of a male ferret with lethal sepsis.</title>
        <authorList>
            <person name="Ruckert C."/>
            <person name="Albersmeier A."/>
            <person name="Winkler A."/>
            <person name="Tauch A."/>
        </authorList>
    </citation>
    <scope>NUCLEOTIDE SEQUENCE [LARGE SCALE GENOMIC DNA]</scope>
    <source>
        <strain evidence="2">DSM 45274</strain>
    </source>
</reference>
<organism evidence="1 2">
    <name type="scientific">Corynebacterium mustelae</name>
    <dbReference type="NCBI Taxonomy" id="571915"/>
    <lineage>
        <taxon>Bacteria</taxon>
        <taxon>Bacillati</taxon>
        <taxon>Actinomycetota</taxon>
        <taxon>Actinomycetes</taxon>
        <taxon>Mycobacteriales</taxon>
        <taxon>Corynebacteriaceae</taxon>
        <taxon>Corynebacterium</taxon>
    </lineage>
</organism>
<evidence type="ECO:0000313" key="2">
    <source>
        <dbReference type="Proteomes" id="UP000035199"/>
    </source>
</evidence>
<keyword evidence="2" id="KW-1185">Reference proteome</keyword>
<dbReference type="RefSeq" id="WP_047262866.1">
    <property type="nucleotide sequence ID" value="NZ_CP011542.1"/>
</dbReference>
<dbReference type="AlphaFoldDB" id="A0A0G3H0J0"/>
<sequence length="161" mass="17499">MTVVTLPLFGAVVAGNEYDTSVDFGGRPVEASLMLSEVAELEAGSELDVFCTQFFGNWREIIETAQQAVAESPTTAEYLKHHVDELDTDALTAILGPDTPVTEAALAEKLHPVTIWSCPIEDEDEEVYGSVDFSIDAEYSQIKLAVNFDKTANVIGVEIEN</sequence>
<accession>A0A0G3H0J0</accession>
<proteinExistence type="predicted"/>
<dbReference type="PATRIC" id="fig|571915.4.peg.2828"/>
<reference evidence="1 2" key="1">
    <citation type="journal article" date="2015" name="Genome Announc.">
        <title>Complete Genome Sequence of the Type Strain Corynebacterium mustelae DSM 45274, Isolated from Various Tissues of a Male Ferret with Lethal Sepsis.</title>
        <authorList>
            <person name="Ruckert C."/>
            <person name="Eimer J."/>
            <person name="Winkler A."/>
            <person name="Tauch A."/>
        </authorList>
    </citation>
    <scope>NUCLEOTIDE SEQUENCE [LARGE SCALE GENOMIC DNA]</scope>
    <source>
        <strain evidence="1 2">DSM 45274</strain>
    </source>
</reference>
<evidence type="ECO:0000313" key="1">
    <source>
        <dbReference type="EMBL" id="AKK06934.1"/>
    </source>
</evidence>
<gene>
    <name evidence="1" type="ORF">CMUST_13200</name>
</gene>
<protein>
    <submittedName>
        <fullName evidence="1">Putative DUF2004 family protein</fullName>
    </submittedName>
</protein>